<evidence type="ECO:0000256" key="4">
    <source>
        <dbReference type="ARBA" id="ARBA00023180"/>
    </source>
</evidence>
<dbReference type="PROSITE" id="PS51257">
    <property type="entry name" value="PROKAR_LIPOPROTEIN"/>
    <property type="match status" value="1"/>
</dbReference>
<evidence type="ECO:0000313" key="8">
    <source>
        <dbReference type="Proteomes" id="UP000694568"/>
    </source>
</evidence>
<protein>
    <submittedName>
        <fullName evidence="7">Uncharacterized protein</fullName>
    </submittedName>
</protein>
<keyword evidence="4" id="KW-0325">Glycoprotein</keyword>
<dbReference type="InterPro" id="IPR012674">
    <property type="entry name" value="Calycin"/>
</dbReference>
<evidence type="ECO:0000256" key="5">
    <source>
        <dbReference type="SAM" id="MobiDB-lite"/>
    </source>
</evidence>
<feature type="chain" id="PRO_5034870836" evidence="6">
    <location>
        <begin position="21"/>
        <end position="232"/>
    </location>
</feature>
<dbReference type="PANTHER" id="PTHR11967:SF2">
    <property type="entry name" value="ALPHA-1-ACID GLYCOPROTEIN 1"/>
    <property type="match status" value="1"/>
</dbReference>
<feature type="region of interest" description="Disordered" evidence="5">
    <location>
        <begin position="205"/>
        <end position="232"/>
    </location>
</feature>
<name>A0A8D0AEF6_SANLU</name>
<reference evidence="7" key="2">
    <citation type="submission" date="2025-09" db="UniProtKB">
        <authorList>
            <consortium name="Ensembl"/>
        </authorList>
    </citation>
    <scope>IDENTIFICATION</scope>
</reference>
<gene>
    <name evidence="7" type="primary">LOC116050960</name>
</gene>
<evidence type="ECO:0000256" key="3">
    <source>
        <dbReference type="ARBA" id="ARBA00022729"/>
    </source>
</evidence>
<evidence type="ECO:0000256" key="1">
    <source>
        <dbReference type="ARBA" id="ARBA00004613"/>
    </source>
</evidence>
<dbReference type="PANTHER" id="PTHR11967">
    <property type="entry name" value="ALPHA-1-ACID GLYCOPROTEIN"/>
    <property type="match status" value="1"/>
</dbReference>
<keyword evidence="8" id="KW-1185">Reference proteome</keyword>
<dbReference type="Gene3D" id="2.40.128.20">
    <property type="match status" value="1"/>
</dbReference>
<reference evidence="7" key="1">
    <citation type="submission" date="2025-08" db="UniProtKB">
        <authorList>
            <consortium name="Ensembl"/>
        </authorList>
    </citation>
    <scope>IDENTIFICATION</scope>
</reference>
<organism evidence="7 8">
    <name type="scientific">Sander lucioperca</name>
    <name type="common">Pike-perch</name>
    <name type="synonym">Perca lucioperca</name>
    <dbReference type="NCBI Taxonomy" id="283035"/>
    <lineage>
        <taxon>Eukaryota</taxon>
        <taxon>Metazoa</taxon>
        <taxon>Chordata</taxon>
        <taxon>Craniata</taxon>
        <taxon>Vertebrata</taxon>
        <taxon>Euteleostomi</taxon>
        <taxon>Actinopterygii</taxon>
        <taxon>Neopterygii</taxon>
        <taxon>Teleostei</taxon>
        <taxon>Neoteleostei</taxon>
        <taxon>Acanthomorphata</taxon>
        <taxon>Eupercaria</taxon>
        <taxon>Perciformes</taxon>
        <taxon>Percoidei</taxon>
        <taxon>Percidae</taxon>
        <taxon>Luciopercinae</taxon>
        <taxon>Sander</taxon>
    </lineage>
</organism>
<evidence type="ECO:0000256" key="6">
    <source>
        <dbReference type="SAM" id="SignalP"/>
    </source>
</evidence>
<keyword evidence="2" id="KW-0964">Secreted</keyword>
<dbReference type="CDD" id="cd19415">
    <property type="entry name" value="lipocalin_ApoM_AGP"/>
    <property type="match status" value="1"/>
</dbReference>
<sequence>MNRWLSAHFLVAGLFLSCSALTSEECQPLVTPLSLVDPSMMYGRSNFLVGYVDHDFSKGILKITDSSWLNVTASTSANEVVMSQENKMNGTCLSTSVKVTIDGNTATTSIANTTSVFHLLPSCEGCLLLSINATARDLDKFATMMKLNVAVSGEEINIRSLYLLGREATLKDSDLERFKQQASCLGFSGEPDFIFDPKKGATPFFGLSDETTKSKSPISHPAQSEARPKGLC</sequence>
<feature type="signal peptide" evidence="6">
    <location>
        <begin position="1"/>
        <end position="20"/>
    </location>
</feature>
<evidence type="ECO:0000256" key="2">
    <source>
        <dbReference type="ARBA" id="ARBA00022525"/>
    </source>
</evidence>
<dbReference type="SUPFAM" id="SSF50814">
    <property type="entry name" value="Lipocalins"/>
    <property type="match status" value="1"/>
</dbReference>
<comment type="subcellular location">
    <subcellularLocation>
        <location evidence="1">Secreted</location>
    </subcellularLocation>
</comment>
<proteinExistence type="predicted"/>
<accession>A0A8D0AEF6</accession>
<dbReference type="AlphaFoldDB" id="A0A8D0AEF6"/>
<keyword evidence="3 6" id="KW-0732">Signal</keyword>
<dbReference type="GO" id="GO:0005576">
    <property type="term" value="C:extracellular region"/>
    <property type="evidence" value="ECO:0007669"/>
    <property type="project" value="UniProtKB-SubCell"/>
</dbReference>
<dbReference type="Proteomes" id="UP000694568">
    <property type="component" value="Unplaced"/>
</dbReference>
<dbReference type="GeneTree" id="ENSGT00400000024810"/>
<evidence type="ECO:0000313" key="7">
    <source>
        <dbReference type="Ensembl" id="ENSSLUP00000055320.1"/>
    </source>
</evidence>
<dbReference type="Ensembl" id="ENSSLUT00000056934.1">
    <property type="protein sequence ID" value="ENSSLUP00000055320.1"/>
    <property type="gene ID" value="ENSSLUG00000023870.1"/>
</dbReference>